<organism evidence="2">
    <name type="scientific">Sesamum radiatum</name>
    <name type="common">Black benniseed</name>
    <dbReference type="NCBI Taxonomy" id="300843"/>
    <lineage>
        <taxon>Eukaryota</taxon>
        <taxon>Viridiplantae</taxon>
        <taxon>Streptophyta</taxon>
        <taxon>Embryophyta</taxon>
        <taxon>Tracheophyta</taxon>
        <taxon>Spermatophyta</taxon>
        <taxon>Magnoliopsida</taxon>
        <taxon>eudicotyledons</taxon>
        <taxon>Gunneridae</taxon>
        <taxon>Pentapetalae</taxon>
        <taxon>asterids</taxon>
        <taxon>lamiids</taxon>
        <taxon>Lamiales</taxon>
        <taxon>Pedaliaceae</taxon>
        <taxon>Sesamum</taxon>
    </lineage>
</organism>
<evidence type="ECO:0000313" key="2">
    <source>
        <dbReference type="EMBL" id="KAL0316631.1"/>
    </source>
</evidence>
<name>A0AAW2LFX0_SESRA</name>
<accession>A0AAW2LFX0</accession>
<feature type="compositionally biased region" description="Polar residues" evidence="1">
    <location>
        <begin position="15"/>
        <end position="28"/>
    </location>
</feature>
<reference evidence="2" key="2">
    <citation type="journal article" date="2024" name="Plant">
        <title>Genomic evolution and insights into agronomic trait innovations of Sesamum species.</title>
        <authorList>
            <person name="Miao H."/>
            <person name="Wang L."/>
            <person name="Qu L."/>
            <person name="Liu H."/>
            <person name="Sun Y."/>
            <person name="Le M."/>
            <person name="Wang Q."/>
            <person name="Wei S."/>
            <person name="Zheng Y."/>
            <person name="Lin W."/>
            <person name="Duan Y."/>
            <person name="Cao H."/>
            <person name="Xiong S."/>
            <person name="Wang X."/>
            <person name="Wei L."/>
            <person name="Li C."/>
            <person name="Ma Q."/>
            <person name="Ju M."/>
            <person name="Zhao R."/>
            <person name="Li G."/>
            <person name="Mu C."/>
            <person name="Tian Q."/>
            <person name="Mei H."/>
            <person name="Zhang T."/>
            <person name="Gao T."/>
            <person name="Zhang H."/>
        </authorList>
    </citation>
    <scope>NUCLEOTIDE SEQUENCE</scope>
    <source>
        <strain evidence="2">G02</strain>
    </source>
</reference>
<gene>
    <name evidence="2" type="ORF">Sradi_5541300</name>
</gene>
<dbReference type="AlphaFoldDB" id="A0AAW2LFX0"/>
<protein>
    <submittedName>
        <fullName evidence="2">Uncharacterized protein</fullName>
    </submittedName>
</protein>
<reference evidence="2" key="1">
    <citation type="submission" date="2020-06" db="EMBL/GenBank/DDBJ databases">
        <authorList>
            <person name="Li T."/>
            <person name="Hu X."/>
            <person name="Zhang T."/>
            <person name="Song X."/>
            <person name="Zhang H."/>
            <person name="Dai N."/>
            <person name="Sheng W."/>
            <person name="Hou X."/>
            <person name="Wei L."/>
        </authorList>
    </citation>
    <scope>NUCLEOTIDE SEQUENCE</scope>
    <source>
        <strain evidence="2">G02</strain>
        <tissue evidence="2">Leaf</tissue>
    </source>
</reference>
<comment type="caution">
    <text evidence="2">The sequence shown here is derived from an EMBL/GenBank/DDBJ whole genome shotgun (WGS) entry which is preliminary data.</text>
</comment>
<sequence length="167" mass="17820">MDQTSKRTTWAWEPPSTTTRLISPSSWKDSGGYPTVRVSPAGLMGSDVGTLDGRRGQPRASYAVGSRGIQLRQGVVAVPSGEMISSVVLGEGFEDSRTAGMGVGGGRSLPQKMMSSAWDISEVKSLKNSKKSEGSEDDRRLFLEESLLSGSSPEFRGKSQRESVSSS</sequence>
<dbReference type="EMBL" id="JACGWJ010000025">
    <property type="protein sequence ID" value="KAL0316631.1"/>
    <property type="molecule type" value="Genomic_DNA"/>
</dbReference>
<evidence type="ECO:0000256" key="1">
    <source>
        <dbReference type="SAM" id="MobiDB-lite"/>
    </source>
</evidence>
<feature type="region of interest" description="Disordered" evidence="1">
    <location>
        <begin position="1"/>
        <end position="33"/>
    </location>
</feature>
<proteinExistence type="predicted"/>